<keyword evidence="2" id="KW-1185">Reference proteome</keyword>
<name>A0A1X0QDN6_9MICR</name>
<gene>
    <name evidence="1" type="ORF">HERIO_398</name>
</gene>
<dbReference type="EMBL" id="LVKB01000011">
    <property type="protein sequence ID" value="ORD97765.1"/>
    <property type="molecule type" value="Genomic_DNA"/>
</dbReference>
<dbReference type="VEuPathDB" id="MicrosporidiaDB:HERIO_398"/>
<dbReference type="Proteomes" id="UP000192356">
    <property type="component" value="Unassembled WGS sequence"/>
</dbReference>
<reference evidence="1 2" key="1">
    <citation type="journal article" date="2017" name="Environ. Microbiol.">
        <title>Decay of the glycolytic pathway and adaptation to intranuclear parasitism within Enterocytozoonidae microsporidia.</title>
        <authorList>
            <person name="Wiredu Boakye D."/>
            <person name="Jaroenlak P."/>
            <person name="Prachumwat A."/>
            <person name="Williams T.A."/>
            <person name="Bateman K.S."/>
            <person name="Itsathitphaisarn O."/>
            <person name="Sritunyalucksana K."/>
            <person name="Paszkiewicz K.H."/>
            <person name="Moore K.A."/>
            <person name="Stentiford G.D."/>
            <person name="Williams B.A."/>
        </authorList>
    </citation>
    <scope>NUCLEOTIDE SEQUENCE [LARGE SCALE GENOMIC DNA]</scope>
    <source>
        <strain evidence="1 2">GB1</strain>
    </source>
</reference>
<comment type="caution">
    <text evidence="1">The sequence shown here is derived from an EMBL/GenBank/DDBJ whole genome shotgun (WGS) entry which is preliminary data.</text>
</comment>
<evidence type="ECO:0000313" key="1">
    <source>
        <dbReference type="EMBL" id="ORD97765.1"/>
    </source>
</evidence>
<proteinExistence type="predicted"/>
<organism evidence="1 2">
    <name type="scientific">Hepatospora eriocheir</name>
    <dbReference type="NCBI Taxonomy" id="1081669"/>
    <lineage>
        <taxon>Eukaryota</taxon>
        <taxon>Fungi</taxon>
        <taxon>Fungi incertae sedis</taxon>
        <taxon>Microsporidia</taxon>
        <taxon>Hepatosporidae</taxon>
        <taxon>Hepatospora</taxon>
    </lineage>
</organism>
<evidence type="ECO:0000313" key="2">
    <source>
        <dbReference type="Proteomes" id="UP000192356"/>
    </source>
</evidence>
<sequence>MINNVFNLFFNNVLYLRIFFVNDNNSYEKIFINLNKEETLSAGKKIAKFFNEKLKEKGFVYLATVILL</sequence>
<accession>A0A1X0QDN6</accession>
<dbReference type="AlphaFoldDB" id="A0A1X0QDN6"/>
<protein>
    <submittedName>
        <fullName evidence="1">Uncharacterized protein</fullName>
    </submittedName>
</protein>